<keyword evidence="2" id="KW-0963">Cytoplasm</keyword>
<dbReference type="GO" id="GO:0005737">
    <property type="term" value="C:cytoplasm"/>
    <property type="evidence" value="ECO:0007669"/>
    <property type="project" value="UniProtKB-SubCell"/>
</dbReference>
<evidence type="ECO:0000313" key="4">
    <source>
        <dbReference type="EMBL" id="WFD16659.1"/>
    </source>
</evidence>
<dbReference type="GO" id="GO:0005869">
    <property type="term" value="C:dynactin complex"/>
    <property type="evidence" value="ECO:0007669"/>
    <property type="project" value="InterPro"/>
</dbReference>
<dbReference type="EMBL" id="CP119920">
    <property type="protein sequence ID" value="WFD16659.1"/>
    <property type="molecule type" value="Genomic_DNA"/>
</dbReference>
<name>A0AAJ6CKJ9_9BASI</name>
<dbReference type="PANTHER" id="PTHR15346">
    <property type="entry name" value="DYNACTIN SUBUNIT"/>
    <property type="match status" value="1"/>
</dbReference>
<dbReference type="Proteomes" id="UP001217582">
    <property type="component" value="Chromosome 5"/>
</dbReference>
<feature type="compositionally biased region" description="Basic and acidic residues" evidence="3">
    <location>
        <begin position="17"/>
        <end position="30"/>
    </location>
</feature>
<dbReference type="GO" id="GO:0007017">
    <property type="term" value="P:microtubule-based process"/>
    <property type="evidence" value="ECO:0007669"/>
    <property type="project" value="InterPro"/>
</dbReference>
<evidence type="ECO:0000313" key="5">
    <source>
        <dbReference type="Proteomes" id="UP001217582"/>
    </source>
</evidence>
<accession>A0AAJ6CKJ9</accession>
<evidence type="ECO:0000256" key="2">
    <source>
        <dbReference type="ARBA" id="ARBA00022490"/>
    </source>
</evidence>
<comment type="subcellular location">
    <subcellularLocation>
        <location evidence="1">Cytoplasm</location>
    </subcellularLocation>
</comment>
<evidence type="ECO:0000256" key="3">
    <source>
        <dbReference type="SAM" id="MobiDB-lite"/>
    </source>
</evidence>
<dbReference type="AlphaFoldDB" id="A0AAJ6CKJ9"/>
<feature type="region of interest" description="Disordered" evidence="3">
    <location>
        <begin position="1"/>
        <end position="53"/>
    </location>
</feature>
<dbReference type="Pfam" id="PF04912">
    <property type="entry name" value="Dynamitin"/>
    <property type="match status" value="1"/>
</dbReference>
<reference evidence="4 5" key="1">
    <citation type="submission" date="2023-03" db="EMBL/GenBank/DDBJ databases">
        <title>Mating type loci evolution in Malassezia.</title>
        <authorList>
            <person name="Coelho M.A."/>
        </authorList>
    </citation>
    <scope>NUCLEOTIDE SEQUENCE [LARGE SCALE GENOMIC DNA]</scope>
    <source>
        <strain evidence="4 5">CBS 13387</strain>
    </source>
</reference>
<gene>
    <name evidence="4" type="ORF">MARU1_002701</name>
</gene>
<keyword evidence="5" id="KW-1185">Reference proteome</keyword>
<sequence length="343" mass="38314">MSKYIGLPDIDTAPDVYETHPQKEGARSMSDDDDRESNAGAATTSDAIDTHSVDATQAAEKFRSTYLTPESYELRGTAGGTESTLARFMRLEHEVRELEQILTVRESGTNTTASMLTQLQSLERRIQRMRDDARHADPRDLTQAMIDALQQVPEPVSAQSVPSASHMSAWDERLTALESRLGVQALQSDVPLADTIHRLEQQMQLLTQPRHLDTIVARAKAVCSELEHVDERRRHFANDDDEALAQLRELYALQSRIEPLEPLAPALLARLQTLAPLHSAASEFHTSLSQVEARQATLQARHADLHTLLQKLEQSMQENQGIMQRNLQSLMTRLDTLCGTSPP</sequence>
<dbReference type="Gene3D" id="1.10.287.2610">
    <property type="match status" value="1"/>
</dbReference>
<dbReference type="InterPro" id="IPR028133">
    <property type="entry name" value="Dynamitin"/>
</dbReference>
<organism evidence="4 5">
    <name type="scientific">Malassezia arunalokei</name>
    <dbReference type="NCBI Taxonomy" id="1514897"/>
    <lineage>
        <taxon>Eukaryota</taxon>
        <taxon>Fungi</taxon>
        <taxon>Dikarya</taxon>
        <taxon>Basidiomycota</taxon>
        <taxon>Ustilaginomycotina</taxon>
        <taxon>Malasseziomycetes</taxon>
        <taxon>Malasseziales</taxon>
        <taxon>Malasseziaceae</taxon>
        <taxon>Malassezia</taxon>
    </lineage>
</organism>
<evidence type="ECO:0008006" key="6">
    <source>
        <dbReference type="Google" id="ProtNLM"/>
    </source>
</evidence>
<evidence type="ECO:0000256" key="1">
    <source>
        <dbReference type="ARBA" id="ARBA00004496"/>
    </source>
</evidence>
<protein>
    <recommendedName>
        <fullName evidence="6">Dynactin subunit 2</fullName>
    </recommendedName>
</protein>
<proteinExistence type="predicted"/>